<dbReference type="GO" id="GO:0051539">
    <property type="term" value="F:4 iron, 4 sulfur cluster binding"/>
    <property type="evidence" value="ECO:0007669"/>
    <property type="project" value="UniProtKB-KW"/>
</dbReference>
<evidence type="ECO:0000256" key="1">
    <source>
        <dbReference type="ARBA" id="ARBA00022485"/>
    </source>
</evidence>
<organism evidence="15 16">
    <name type="scientific">Legionella nautarum</name>
    <dbReference type="NCBI Taxonomy" id="45070"/>
    <lineage>
        <taxon>Bacteria</taxon>
        <taxon>Pseudomonadati</taxon>
        <taxon>Pseudomonadota</taxon>
        <taxon>Gammaproteobacteria</taxon>
        <taxon>Legionellales</taxon>
        <taxon>Legionellaceae</taxon>
        <taxon>Legionella</taxon>
    </lineage>
</organism>
<dbReference type="Pfam" id="PF05958">
    <property type="entry name" value="tRNA_U5-meth_tr"/>
    <property type="match status" value="1"/>
</dbReference>
<dbReference type="GO" id="GO:0005506">
    <property type="term" value="F:iron ion binding"/>
    <property type="evidence" value="ECO:0007669"/>
    <property type="project" value="UniProtKB-UniRule"/>
</dbReference>
<keyword evidence="4 11" id="KW-0808">Transferase</keyword>
<dbReference type="PANTHER" id="PTHR11061:SF49">
    <property type="entry name" value="23S RRNA (URACIL(1939)-C(5))-METHYLTRANSFERASE RLMD"/>
    <property type="match status" value="1"/>
</dbReference>
<reference evidence="15 16" key="1">
    <citation type="submission" date="2015-11" db="EMBL/GenBank/DDBJ databases">
        <title>Genomic analysis of 38 Legionella species identifies large and diverse effector repertoires.</title>
        <authorList>
            <person name="Burstein D."/>
            <person name="Amaro F."/>
            <person name="Zusman T."/>
            <person name="Lifshitz Z."/>
            <person name="Cohen O."/>
            <person name="Gilbert J.A."/>
            <person name="Pupko T."/>
            <person name="Shuman H.A."/>
            <person name="Segal G."/>
        </authorList>
    </citation>
    <scope>NUCLEOTIDE SEQUENCE [LARGE SCALE GENOMIC DNA]</scope>
    <source>
        <strain evidence="15 16">ATCC 49506</strain>
    </source>
</reference>
<feature type="binding site" evidence="11">
    <location>
        <position position="310"/>
    </location>
    <ligand>
        <name>S-adenosyl-L-methionine</name>
        <dbReference type="ChEBI" id="CHEBI:59789"/>
    </ligand>
</feature>
<feature type="domain" description="TRAM" evidence="14">
    <location>
        <begin position="6"/>
        <end position="64"/>
    </location>
</feature>
<dbReference type="GO" id="GO:0070041">
    <property type="term" value="F:rRNA (uridine-C5-)-methyltransferase activity"/>
    <property type="evidence" value="ECO:0007669"/>
    <property type="project" value="UniProtKB-UniRule"/>
</dbReference>
<evidence type="ECO:0000256" key="8">
    <source>
        <dbReference type="ARBA" id="ARBA00023014"/>
    </source>
</evidence>
<proteinExistence type="inferred from homology"/>
<dbReference type="InterPro" id="IPR030390">
    <property type="entry name" value="MeTrfase_TrmA_AS"/>
</dbReference>
<dbReference type="Gene3D" id="3.40.50.150">
    <property type="entry name" value="Vaccinia Virus protein VP39"/>
    <property type="match status" value="1"/>
</dbReference>
<dbReference type="InterPro" id="IPR029063">
    <property type="entry name" value="SAM-dependent_MTases_sf"/>
</dbReference>
<feature type="binding site" evidence="11">
    <location>
        <position position="86"/>
    </location>
    <ligand>
        <name>[4Fe-4S] cluster</name>
        <dbReference type="ChEBI" id="CHEBI:49883"/>
    </ligand>
</feature>
<feature type="binding site" evidence="11">
    <location>
        <position position="353"/>
    </location>
    <ligand>
        <name>S-adenosyl-L-methionine</name>
        <dbReference type="ChEBI" id="CHEBI:59789"/>
    </ligand>
</feature>
<comment type="caution">
    <text evidence="15">The sequence shown here is derived from an EMBL/GenBank/DDBJ whole genome shotgun (WGS) entry which is preliminary data.</text>
</comment>
<dbReference type="Gene3D" id="2.40.50.1070">
    <property type="match status" value="1"/>
</dbReference>
<dbReference type="FunFam" id="3.40.50.150:FF:000009">
    <property type="entry name" value="23S rRNA (Uracil(1939)-C(5))-methyltransferase RlmD"/>
    <property type="match status" value="1"/>
</dbReference>
<dbReference type="PROSITE" id="PS01230">
    <property type="entry name" value="TRMA_1"/>
    <property type="match status" value="1"/>
</dbReference>
<evidence type="ECO:0000256" key="5">
    <source>
        <dbReference type="ARBA" id="ARBA00022691"/>
    </source>
</evidence>
<dbReference type="Gene3D" id="2.40.50.140">
    <property type="entry name" value="Nucleic acid-binding proteins"/>
    <property type="match status" value="1"/>
</dbReference>
<dbReference type="EC" id="2.1.1.190" evidence="11"/>
<dbReference type="PROSITE" id="PS50926">
    <property type="entry name" value="TRAM"/>
    <property type="match status" value="1"/>
</dbReference>
<name>A0A0W0WVM1_9GAMM</name>
<protein>
    <recommendedName>
        <fullName evidence="11">23S rRNA (uracil(1939)-C(5))-methyltransferase RlmD</fullName>
        <ecNumber evidence="11">2.1.1.190</ecNumber>
    </recommendedName>
    <alternativeName>
        <fullName evidence="11">23S rRNA(m5U1939)-methyltransferase</fullName>
    </alternativeName>
</protein>
<keyword evidence="2 11" id="KW-0698">rRNA processing</keyword>
<feature type="binding site" evidence="11 12">
    <location>
        <position position="326"/>
    </location>
    <ligand>
        <name>S-adenosyl-L-methionine</name>
        <dbReference type="ChEBI" id="CHEBI:59789"/>
    </ligand>
</feature>
<gene>
    <name evidence="15" type="primary">rumA</name>
    <name evidence="11" type="synonym">rlmD</name>
    <name evidence="15" type="ORF">Lnau_1341</name>
</gene>
<feature type="binding site" evidence="11 12">
    <location>
        <position position="374"/>
    </location>
    <ligand>
        <name>S-adenosyl-L-methionine</name>
        <dbReference type="ChEBI" id="CHEBI:59789"/>
    </ligand>
</feature>
<keyword evidence="7 11" id="KW-0408">Iron</keyword>
<feature type="active site" description="Nucleophile" evidence="11 12">
    <location>
        <position position="400"/>
    </location>
</feature>
<dbReference type="GO" id="GO:0003723">
    <property type="term" value="F:RNA binding"/>
    <property type="evidence" value="ECO:0007669"/>
    <property type="project" value="InterPro"/>
</dbReference>
<feature type="binding site" evidence="11">
    <location>
        <position position="77"/>
    </location>
    <ligand>
        <name>[4Fe-4S] cluster</name>
        <dbReference type="ChEBI" id="CHEBI:49883"/>
    </ligand>
</feature>
<comment type="catalytic activity">
    <reaction evidence="9 11">
        <text>uridine(1939) in 23S rRNA + S-adenosyl-L-methionine = 5-methyluridine(1939) in 23S rRNA + S-adenosyl-L-homocysteine + H(+)</text>
        <dbReference type="Rhea" id="RHEA:42908"/>
        <dbReference type="Rhea" id="RHEA-COMP:10278"/>
        <dbReference type="Rhea" id="RHEA-COMP:10279"/>
        <dbReference type="ChEBI" id="CHEBI:15378"/>
        <dbReference type="ChEBI" id="CHEBI:57856"/>
        <dbReference type="ChEBI" id="CHEBI:59789"/>
        <dbReference type="ChEBI" id="CHEBI:65315"/>
        <dbReference type="ChEBI" id="CHEBI:74447"/>
        <dbReference type="EC" id="2.1.1.190"/>
    </reaction>
</comment>
<dbReference type="RefSeq" id="WP_058504363.1">
    <property type="nucleotide sequence ID" value="NZ_CAAAIF010000001.1"/>
</dbReference>
<dbReference type="NCBIfam" id="TIGR00479">
    <property type="entry name" value="rumA"/>
    <property type="match status" value="1"/>
</dbReference>
<sequence length="449" mass="50350">MSKRRQRLPLTIQTAEIEKFSHDGRGIARVDGKTTFIQGALPGEQVSFQYTRMKSDFDEGKLVSITAASSTRVEPRCPHYNLCGGCSLQHLNEEAQVHEKQALLLDLLQRIGHCEPETILAPLTSDHWNYRNKARLSARYVEKKQTVLVGFREKNNPRFITEINQCPVLNAEIDQQIVNLRELINSLDDPQIIAQVEVAAGDEEIALIFRNLKPLSANDEEKFRHFGRESKFRLFLQPGGVNTVSLFYPEDGQAFLSYALPDEGVHFQFHPTDFTQVNAGLNRLMVARALELMALTEEDVVLDLFCGLGNFSLPLAKHCAKLIGVEGSDTMVSRAKMNAELNNLTNTEFFCADLEQINALSALFKQQFTKLLIDPPRSGALEIVKQIDKINPQRLVYVSCNPATLARDSDILVNHKGYRLKAVGVMDMFPHTAHVEAIALFEKGCTVNG</sequence>
<dbReference type="InterPro" id="IPR012340">
    <property type="entry name" value="NA-bd_OB-fold"/>
</dbReference>
<feature type="binding site" evidence="11">
    <location>
        <position position="166"/>
    </location>
    <ligand>
        <name>[4Fe-4S] cluster</name>
        <dbReference type="ChEBI" id="CHEBI:49883"/>
    </ligand>
</feature>
<dbReference type="PROSITE" id="PS01231">
    <property type="entry name" value="TRMA_2"/>
    <property type="match status" value="1"/>
</dbReference>
<dbReference type="InterPro" id="IPR010280">
    <property type="entry name" value="U5_MeTrfase_fam"/>
</dbReference>
<dbReference type="PATRIC" id="fig|45070.6.peg.1407"/>
<feature type="binding site" evidence="11 12">
    <location>
        <position position="276"/>
    </location>
    <ligand>
        <name>S-adenosyl-L-methionine</name>
        <dbReference type="ChEBI" id="CHEBI:59789"/>
    </ligand>
</feature>
<comment type="similarity">
    <text evidence="11">Belongs to the class I-like SAM-binding methyltransferase superfamily. RNA M5U methyltransferase family. RlmD subfamily.</text>
</comment>
<dbReference type="InterPro" id="IPR030391">
    <property type="entry name" value="MeTrfase_TrmA_CS"/>
</dbReference>
<dbReference type="HAMAP" id="MF_01010">
    <property type="entry name" value="23SrRNA_methyltr_RlmD"/>
    <property type="match status" value="1"/>
</dbReference>
<evidence type="ECO:0000313" key="16">
    <source>
        <dbReference type="Proteomes" id="UP000054725"/>
    </source>
</evidence>
<keyword evidence="5 11" id="KW-0949">S-adenosyl-L-methionine</keyword>
<evidence type="ECO:0000313" key="15">
    <source>
        <dbReference type="EMBL" id="KTD36357.1"/>
    </source>
</evidence>
<feature type="binding site" evidence="11 12">
    <location>
        <position position="305"/>
    </location>
    <ligand>
        <name>S-adenosyl-L-methionine</name>
        <dbReference type="ChEBI" id="CHEBI:59789"/>
    </ligand>
</feature>
<dbReference type="Pfam" id="PF01938">
    <property type="entry name" value="TRAM"/>
    <property type="match status" value="1"/>
</dbReference>
<keyword evidence="8 11" id="KW-0411">Iron-sulfur</keyword>
<feature type="active site" evidence="13">
    <location>
        <position position="400"/>
    </location>
</feature>
<dbReference type="Proteomes" id="UP000054725">
    <property type="component" value="Unassembled WGS sequence"/>
</dbReference>
<evidence type="ECO:0000256" key="11">
    <source>
        <dbReference type="HAMAP-Rule" id="MF_01010"/>
    </source>
</evidence>
<comment type="function">
    <text evidence="10 11">Catalyzes the formation of 5-methyl-uridine at position 1939 (m5U1939) in 23S rRNA.</text>
</comment>
<evidence type="ECO:0000256" key="7">
    <source>
        <dbReference type="ARBA" id="ARBA00023004"/>
    </source>
</evidence>
<keyword evidence="1 11" id="KW-0004">4Fe-4S</keyword>
<dbReference type="GO" id="GO:0070475">
    <property type="term" value="P:rRNA base methylation"/>
    <property type="evidence" value="ECO:0007669"/>
    <property type="project" value="TreeGrafter"/>
</dbReference>
<evidence type="ECO:0000259" key="14">
    <source>
        <dbReference type="PROSITE" id="PS50926"/>
    </source>
</evidence>
<dbReference type="NCBIfam" id="NF009639">
    <property type="entry name" value="PRK13168.1"/>
    <property type="match status" value="1"/>
</dbReference>
<evidence type="ECO:0000256" key="12">
    <source>
        <dbReference type="PROSITE-ProRule" id="PRU01024"/>
    </source>
</evidence>
<evidence type="ECO:0000256" key="10">
    <source>
        <dbReference type="ARBA" id="ARBA00059995"/>
    </source>
</evidence>
<dbReference type="SUPFAM" id="SSF50249">
    <property type="entry name" value="Nucleic acid-binding proteins"/>
    <property type="match status" value="1"/>
</dbReference>
<dbReference type="EMBL" id="LNYO01000013">
    <property type="protein sequence ID" value="KTD36357.1"/>
    <property type="molecule type" value="Genomic_DNA"/>
</dbReference>
<evidence type="ECO:0000256" key="6">
    <source>
        <dbReference type="ARBA" id="ARBA00022723"/>
    </source>
</evidence>
<feature type="binding site" evidence="11">
    <location>
        <position position="83"/>
    </location>
    <ligand>
        <name>[4Fe-4S] cluster</name>
        <dbReference type="ChEBI" id="CHEBI:49883"/>
    </ligand>
</feature>
<evidence type="ECO:0000256" key="13">
    <source>
        <dbReference type="PROSITE-ProRule" id="PRU10015"/>
    </source>
</evidence>
<dbReference type="FunFam" id="2.40.50.140:FF:000097">
    <property type="entry name" value="23S rRNA (uracil(1939)-C(5))-methyltransferase RlmD"/>
    <property type="match status" value="1"/>
</dbReference>
<dbReference type="SUPFAM" id="SSF53335">
    <property type="entry name" value="S-adenosyl-L-methionine-dependent methyltransferases"/>
    <property type="match status" value="1"/>
</dbReference>
<evidence type="ECO:0000256" key="3">
    <source>
        <dbReference type="ARBA" id="ARBA00022603"/>
    </source>
</evidence>
<dbReference type="AlphaFoldDB" id="A0A0W0WVM1"/>
<evidence type="ECO:0000256" key="9">
    <source>
        <dbReference type="ARBA" id="ARBA00052756"/>
    </source>
</evidence>
<dbReference type="STRING" id="45070.Lnau_1341"/>
<dbReference type="InterPro" id="IPR001566">
    <property type="entry name" value="23S_rRNA_MeTrfase_RlmD"/>
</dbReference>
<accession>A0A0W0WVM1</accession>
<dbReference type="CDD" id="cd02440">
    <property type="entry name" value="AdoMet_MTases"/>
    <property type="match status" value="1"/>
</dbReference>
<keyword evidence="3 11" id="KW-0489">Methyltransferase</keyword>
<keyword evidence="6 11" id="KW-0479">Metal-binding</keyword>
<evidence type="ECO:0000256" key="2">
    <source>
        <dbReference type="ARBA" id="ARBA00022552"/>
    </source>
</evidence>
<dbReference type="OrthoDB" id="9804590at2"/>
<dbReference type="InterPro" id="IPR002792">
    <property type="entry name" value="TRAM_dom"/>
</dbReference>
<dbReference type="PANTHER" id="PTHR11061">
    <property type="entry name" value="RNA M5U METHYLTRANSFERASE"/>
    <property type="match status" value="1"/>
</dbReference>
<keyword evidence="16" id="KW-1185">Reference proteome</keyword>
<evidence type="ECO:0000256" key="4">
    <source>
        <dbReference type="ARBA" id="ARBA00022679"/>
    </source>
</evidence>
<dbReference type="PROSITE" id="PS51687">
    <property type="entry name" value="SAM_MT_RNA_M5U"/>
    <property type="match status" value="1"/>
</dbReference>